<dbReference type="InterPro" id="IPR018062">
    <property type="entry name" value="HTH_AraC-typ_CS"/>
</dbReference>
<feature type="region of interest" description="Disordered" evidence="4">
    <location>
        <begin position="305"/>
        <end position="349"/>
    </location>
</feature>
<gene>
    <name evidence="6" type="ORF">JD78_02127</name>
</gene>
<dbReference type="AlphaFoldDB" id="A0A562ISA8"/>
<evidence type="ECO:0000256" key="1">
    <source>
        <dbReference type="ARBA" id="ARBA00023015"/>
    </source>
</evidence>
<evidence type="ECO:0000259" key="5">
    <source>
        <dbReference type="PROSITE" id="PS01124"/>
    </source>
</evidence>
<dbReference type="SMART" id="SM00342">
    <property type="entry name" value="HTH_ARAC"/>
    <property type="match status" value="1"/>
</dbReference>
<dbReference type="GO" id="GO:0043565">
    <property type="term" value="F:sequence-specific DNA binding"/>
    <property type="evidence" value="ECO:0007669"/>
    <property type="project" value="InterPro"/>
</dbReference>
<name>A0A562ISA8_9ACTN</name>
<dbReference type="PROSITE" id="PS00041">
    <property type="entry name" value="HTH_ARAC_FAMILY_1"/>
    <property type="match status" value="1"/>
</dbReference>
<dbReference type="InterPro" id="IPR050204">
    <property type="entry name" value="AraC_XylS_family_regulators"/>
</dbReference>
<dbReference type="SUPFAM" id="SSF46689">
    <property type="entry name" value="Homeodomain-like"/>
    <property type="match status" value="1"/>
</dbReference>
<accession>A0A562ISA8</accession>
<keyword evidence="1" id="KW-0805">Transcription regulation</keyword>
<dbReference type="PANTHER" id="PTHR46796">
    <property type="entry name" value="HTH-TYPE TRANSCRIPTIONAL ACTIVATOR RHAS-RELATED"/>
    <property type="match status" value="1"/>
</dbReference>
<comment type="caution">
    <text evidence="6">The sequence shown here is derived from an EMBL/GenBank/DDBJ whole genome shotgun (WGS) entry which is preliminary data.</text>
</comment>
<dbReference type="Gene3D" id="1.10.10.60">
    <property type="entry name" value="Homeodomain-like"/>
    <property type="match status" value="1"/>
</dbReference>
<sequence length="349" mass="37653">MLLLDTATVAPAARVGAFRDAFGQASVPCRIDQLEPAERMHSRMHLWQFGTASLFTTDASGFRLTRTARHVRQEAPSVVALAVQVSGMGRFSQFDADQLVRARELMLSDLTAPYQFSWAGDGGSRAFHVSYDRLALPTDVIRAAGPRLRASPLHDLVRDHLEGLTAHADRLGSDPAAASLGTATVELVRALLVSAAGDVRQRHVWEDTLLTRVGAYIARHLTDPALTPSSIAAAHAVSVRRLYQVFADAGLSLEQEVIGRRLEAARAALVSPAGRRRSIAATARAHGFTDPSHFARRFREAYGLPPSEWQRSGHSHPTPSPSRSNVVSQPGSPARIGSAPAARTASQFL</sequence>
<proteinExistence type="predicted"/>
<dbReference type="PROSITE" id="PS01124">
    <property type="entry name" value="HTH_ARAC_FAMILY_2"/>
    <property type="match status" value="1"/>
</dbReference>
<dbReference type="PANTHER" id="PTHR46796:SF6">
    <property type="entry name" value="ARAC SUBFAMILY"/>
    <property type="match status" value="1"/>
</dbReference>
<dbReference type="RefSeq" id="WP_153362486.1">
    <property type="nucleotide sequence ID" value="NZ_ML762565.1"/>
</dbReference>
<evidence type="ECO:0000313" key="6">
    <source>
        <dbReference type="EMBL" id="TWH73603.1"/>
    </source>
</evidence>
<evidence type="ECO:0000256" key="3">
    <source>
        <dbReference type="ARBA" id="ARBA00023163"/>
    </source>
</evidence>
<dbReference type="InterPro" id="IPR018060">
    <property type="entry name" value="HTH_AraC"/>
</dbReference>
<keyword evidence="2 6" id="KW-0238">DNA-binding</keyword>
<feature type="compositionally biased region" description="Polar residues" evidence="4">
    <location>
        <begin position="309"/>
        <end position="331"/>
    </location>
</feature>
<evidence type="ECO:0000256" key="2">
    <source>
        <dbReference type="ARBA" id="ARBA00023125"/>
    </source>
</evidence>
<organism evidence="6 7">
    <name type="scientific">Modestobacter roseus</name>
    <dbReference type="NCBI Taxonomy" id="1181884"/>
    <lineage>
        <taxon>Bacteria</taxon>
        <taxon>Bacillati</taxon>
        <taxon>Actinomycetota</taxon>
        <taxon>Actinomycetes</taxon>
        <taxon>Geodermatophilales</taxon>
        <taxon>Geodermatophilaceae</taxon>
        <taxon>Modestobacter</taxon>
    </lineage>
</organism>
<dbReference type="OrthoDB" id="9799345at2"/>
<dbReference type="GO" id="GO:0003700">
    <property type="term" value="F:DNA-binding transcription factor activity"/>
    <property type="evidence" value="ECO:0007669"/>
    <property type="project" value="InterPro"/>
</dbReference>
<dbReference type="Pfam" id="PF12833">
    <property type="entry name" value="HTH_18"/>
    <property type="match status" value="1"/>
</dbReference>
<evidence type="ECO:0000313" key="7">
    <source>
        <dbReference type="Proteomes" id="UP000321490"/>
    </source>
</evidence>
<keyword evidence="3" id="KW-0804">Transcription</keyword>
<dbReference type="Proteomes" id="UP000321490">
    <property type="component" value="Unassembled WGS sequence"/>
</dbReference>
<evidence type="ECO:0000256" key="4">
    <source>
        <dbReference type="SAM" id="MobiDB-lite"/>
    </source>
</evidence>
<dbReference type="InterPro" id="IPR009057">
    <property type="entry name" value="Homeodomain-like_sf"/>
</dbReference>
<dbReference type="EMBL" id="VLKF01000001">
    <property type="protein sequence ID" value="TWH73603.1"/>
    <property type="molecule type" value="Genomic_DNA"/>
</dbReference>
<keyword evidence="7" id="KW-1185">Reference proteome</keyword>
<feature type="domain" description="HTH araC/xylS-type" evidence="5">
    <location>
        <begin position="211"/>
        <end position="312"/>
    </location>
</feature>
<reference evidence="6 7" key="1">
    <citation type="submission" date="2019-07" db="EMBL/GenBank/DDBJ databases">
        <title>R&amp;d 2014.</title>
        <authorList>
            <person name="Klenk H.-P."/>
        </authorList>
    </citation>
    <scope>NUCLEOTIDE SEQUENCE [LARGE SCALE GENOMIC DNA]</scope>
    <source>
        <strain evidence="6 7">DSM 45764</strain>
    </source>
</reference>
<protein>
    <submittedName>
        <fullName evidence="6">AraC-like DNA-binding protein</fullName>
    </submittedName>
</protein>